<comment type="caution">
    <text evidence="4">The sequence shown here is derived from an EMBL/GenBank/DDBJ whole genome shotgun (WGS) entry which is preliminary data.</text>
</comment>
<evidence type="ECO:0000313" key="4">
    <source>
        <dbReference type="EMBL" id="KAH7983858.1"/>
    </source>
</evidence>
<evidence type="ECO:0000256" key="2">
    <source>
        <dbReference type="ARBA" id="ARBA00023134"/>
    </source>
</evidence>
<keyword evidence="2" id="KW-0342">GTP-binding</keyword>
<dbReference type="PANTHER" id="PTHR24072">
    <property type="entry name" value="RHO FAMILY GTPASE"/>
    <property type="match status" value="1"/>
</dbReference>
<dbReference type="VEuPathDB" id="VectorBase:RSAN_027324"/>
<dbReference type="GO" id="GO:0005525">
    <property type="term" value="F:GTP binding"/>
    <property type="evidence" value="ECO:0007669"/>
    <property type="project" value="UniProtKB-KW"/>
</dbReference>
<dbReference type="InterPro" id="IPR005225">
    <property type="entry name" value="Small_GTP-bd"/>
</dbReference>
<dbReference type="PROSITE" id="PS51420">
    <property type="entry name" value="RHO"/>
    <property type="match status" value="1"/>
</dbReference>
<dbReference type="Gene3D" id="3.40.50.300">
    <property type="entry name" value="P-loop containing nucleotide triphosphate hydrolases"/>
    <property type="match status" value="2"/>
</dbReference>
<keyword evidence="5" id="KW-1185">Reference proteome</keyword>
<reference evidence="4" key="1">
    <citation type="journal article" date="2020" name="Cell">
        <title>Large-Scale Comparative Analyses of Tick Genomes Elucidate Their Genetic Diversity and Vector Capacities.</title>
        <authorList>
            <consortium name="Tick Genome and Microbiome Consortium (TIGMIC)"/>
            <person name="Jia N."/>
            <person name="Wang J."/>
            <person name="Shi W."/>
            <person name="Du L."/>
            <person name="Sun Y."/>
            <person name="Zhan W."/>
            <person name="Jiang J.F."/>
            <person name="Wang Q."/>
            <person name="Zhang B."/>
            <person name="Ji P."/>
            <person name="Bell-Sakyi L."/>
            <person name="Cui X.M."/>
            <person name="Yuan T.T."/>
            <person name="Jiang B.G."/>
            <person name="Yang W.F."/>
            <person name="Lam T.T."/>
            <person name="Chang Q.C."/>
            <person name="Ding S.J."/>
            <person name="Wang X.J."/>
            <person name="Zhu J.G."/>
            <person name="Ruan X.D."/>
            <person name="Zhao L."/>
            <person name="Wei J.T."/>
            <person name="Ye R.Z."/>
            <person name="Que T.C."/>
            <person name="Du C.H."/>
            <person name="Zhou Y.H."/>
            <person name="Cheng J.X."/>
            <person name="Dai P.F."/>
            <person name="Guo W.B."/>
            <person name="Han X.H."/>
            <person name="Huang E.J."/>
            <person name="Li L.F."/>
            <person name="Wei W."/>
            <person name="Gao Y.C."/>
            <person name="Liu J.Z."/>
            <person name="Shao H.Z."/>
            <person name="Wang X."/>
            <person name="Wang C.C."/>
            <person name="Yang T.C."/>
            <person name="Huo Q.B."/>
            <person name="Li W."/>
            <person name="Chen H.Y."/>
            <person name="Chen S.E."/>
            <person name="Zhou L.G."/>
            <person name="Ni X.B."/>
            <person name="Tian J.H."/>
            <person name="Sheng Y."/>
            <person name="Liu T."/>
            <person name="Pan Y.S."/>
            <person name="Xia L.Y."/>
            <person name="Li J."/>
            <person name="Zhao F."/>
            <person name="Cao W.C."/>
        </authorList>
    </citation>
    <scope>NUCLEOTIDE SEQUENCE</scope>
    <source>
        <strain evidence="4">Rsan-2018</strain>
    </source>
</reference>
<name>A0A9D4TAF3_RHISA</name>
<evidence type="ECO:0000256" key="3">
    <source>
        <dbReference type="SAM" id="MobiDB-lite"/>
    </source>
</evidence>
<dbReference type="InterPro" id="IPR003578">
    <property type="entry name" value="Small_GTPase_Rho"/>
</dbReference>
<dbReference type="Proteomes" id="UP000821837">
    <property type="component" value="Chromosome 1"/>
</dbReference>
<dbReference type="EMBL" id="JABSTV010001245">
    <property type="protein sequence ID" value="KAH7983858.1"/>
    <property type="molecule type" value="Genomic_DNA"/>
</dbReference>
<protein>
    <submittedName>
        <fullName evidence="4">Uncharacterized protein</fullName>
    </submittedName>
</protein>
<gene>
    <name evidence="4" type="ORF">HPB52_014820</name>
</gene>
<organism evidence="4 5">
    <name type="scientific">Rhipicephalus sanguineus</name>
    <name type="common">Brown dog tick</name>
    <name type="synonym">Ixodes sanguineus</name>
    <dbReference type="NCBI Taxonomy" id="34632"/>
    <lineage>
        <taxon>Eukaryota</taxon>
        <taxon>Metazoa</taxon>
        <taxon>Ecdysozoa</taxon>
        <taxon>Arthropoda</taxon>
        <taxon>Chelicerata</taxon>
        <taxon>Arachnida</taxon>
        <taxon>Acari</taxon>
        <taxon>Parasitiformes</taxon>
        <taxon>Ixodida</taxon>
        <taxon>Ixodoidea</taxon>
        <taxon>Ixodidae</taxon>
        <taxon>Rhipicephalinae</taxon>
        <taxon>Rhipicephalus</taxon>
        <taxon>Rhipicephalus</taxon>
    </lineage>
</organism>
<dbReference type="InterPro" id="IPR001806">
    <property type="entry name" value="Small_GTPase"/>
</dbReference>
<evidence type="ECO:0000256" key="1">
    <source>
        <dbReference type="ARBA" id="ARBA00022741"/>
    </source>
</evidence>
<dbReference type="GO" id="GO:0001667">
    <property type="term" value="P:ameboidal-type cell migration"/>
    <property type="evidence" value="ECO:0007669"/>
    <property type="project" value="UniProtKB-ARBA"/>
</dbReference>
<keyword evidence="1" id="KW-0547">Nucleotide-binding</keyword>
<dbReference type="SMART" id="SM00174">
    <property type="entry name" value="RHO"/>
    <property type="match status" value="1"/>
</dbReference>
<accession>A0A9D4TAF3</accession>
<proteinExistence type="predicted"/>
<dbReference type="GO" id="GO:0003924">
    <property type="term" value="F:GTPase activity"/>
    <property type="evidence" value="ECO:0007669"/>
    <property type="project" value="InterPro"/>
</dbReference>
<dbReference type="SUPFAM" id="SSF52540">
    <property type="entry name" value="P-loop containing nucleoside triphosphate hydrolases"/>
    <property type="match status" value="2"/>
</dbReference>
<dbReference type="Pfam" id="PF00071">
    <property type="entry name" value="Ras"/>
    <property type="match status" value="2"/>
</dbReference>
<dbReference type="GO" id="GO:0003006">
    <property type="term" value="P:developmental process involved in reproduction"/>
    <property type="evidence" value="ECO:0007669"/>
    <property type="project" value="UniProtKB-ARBA"/>
</dbReference>
<dbReference type="InterPro" id="IPR027417">
    <property type="entry name" value="P-loop_NTPase"/>
</dbReference>
<dbReference type="NCBIfam" id="TIGR00231">
    <property type="entry name" value="small_GTP"/>
    <property type="match status" value="1"/>
</dbReference>
<dbReference type="GO" id="GO:0035099">
    <property type="term" value="P:hemocyte migration"/>
    <property type="evidence" value="ECO:0007669"/>
    <property type="project" value="UniProtKB-ARBA"/>
</dbReference>
<feature type="region of interest" description="Disordered" evidence="3">
    <location>
        <begin position="114"/>
        <end position="140"/>
    </location>
</feature>
<dbReference type="GO" id="GO:0022412">
    <property type="term" value="P:cellular process involved in reproduction in multicellular organism"/>
    <property type="evidence" value="ECO:0007669"/>
    <property type="project" value="UniProtKB-ARBA"/>
</dbReference>
<reference evidence="4" key="2">
    <citation type="submission" date="2021-09" db="EMBL/GenBank/DDBJ databases">
        <authorList>
            <person name="Jia N."/>
            <person name="Wang J."/>
            <person name="Shi W."/>
            <person name="Du L."/>
            <person name="Sun Y."/>
            <person name="Zhan W."/>
            <person name="Jiang J."/>
            <person name="Wang Q."/>
            <person name="Zhang B."/>
            <person name="Ji P."/>
            <person name="Sakyi L.B."/>
            <person name="Cui X."/>
            <person name="Yuan T."/>
            <person name="Jiang B."/>
            <person name="Yang W."/>
            <person name="Lam T.T.-Y."/>
            <person name="Chang Q."/>
            <person name="Ding S."/>
            <person name="Wang X."/>
            <person name="Zhu J."/>
            <person name="Ruan X."/>
            <person name="Zhao L."/>
            <person name="Wei J."/>
            <person name="Que T."/>
            <person name="Du C."/>
            <person name="Cheng J."/>
            <person name="Dai P."/>
            <person name="Han X."/>
            <person name="Huang E."/>
            <person name="Gao Y."/>
            <person name="Liu J."/>
            <person name="Shao H."/>
            <person name="Ye R."/>
            <person name="Li L."/>
            <person name="Wei W."/>
            <person name="Wang X."/>
            <person name="Wang C."/>
            <person name="Huo Q."/>
            <person name="Li W."/>
            <person name="Guo W."/>
            <person name="Chen H."/>
            <person name="Chen S."/>
            <person name="Zhou L."/>
            <person name="Zhou L."/>
            <person name="Ni X."/>
            <person name="Tian J."/>
            <person name="Zhou Y."/>
            <person name="Sheng Y."/>
            <person name="Liu T."/>
            <person name="Pan Y."/>
            <person name="Xia L."/>
            <person name="Li J."/>
            <person name="Zhao F."/>
            <person name="Cao W."/>
        </authorList>
    </citation>
    <scope>NUCLEOTIDE SEQUENCE</scope>
    <source>
        <strain evidence="4">Rsan-2018</strain>
        <tissue evidence="4">Larvae</tissue>
    </source>
</reference>
<sequence>MGDTVATIFENYVTTVEVRAGRALWDTAGEEHDRLRPPSYLDRDVALMYFSIDSPYILKNNSESGRPELHHFCPSVSTIYARKNHLRSDLLTLRDPAMTKEVSALLEEGRTMSVKTNADDSPGVQCQDQGRSPTEDHRWPRSEEKLVIVGDVEASETRLLRVRSDGELAEDSVPTVFENYVNTTEVRLGVALWDTAGQEDYDRLRPPWHRDRDVVLMCFSIDLRKFPDNSESGRPEVRHFCPSMYVMLAWMMNSFNFLLTLPDPAMTMQKHATHHEGRALTEGNNAYGSPGVLCQDQGWCVGDVR</sequence>
<dbReference type="GO" id="GO:0007264">
    <property type="term" value="P:small GTPase-mediated signal transduction"/>
    <property type="evidence" value="ECO:0007669"/>
    <property type="project" value="InterPro"/>
</dbReference>
<dbReference type="GO" id="GO:0035006">
    <property type="term" value="P:melanization defense response"/>
    <property type="evidence" value="ECO:0007669"/>
    <property type="project" value="UniProtKB-ARBA"/>
</dbReference>
<evidence type="ECO:0000313" key="5">
    <source>
        <dbReference type="Proteomes" id="UP000821837"/>
    </source>
</evidence>
<dbReference type="AlphaFoldDB" id="A0A9D4TAF3"/>